<dbReference type="PANTHER" id="PTHR34222">
    <property type="entry name" value="GAG_PRE-INTEGRS DOMAIN-CONTAINING PROTEIN"/>
    <property type="match status" value="1"/>
</dbReference>
<feature type="region of interest" description="Disordered" evidence="1">
    <location>
        <begin position="183"/>
        <end position="226"/>
    </location>
</feature>
<name>A0A151R169_CAJCA</name>
<dbReference type="InterPro" id="IPR054722">
    <property type="entry name" value="PolX-like_BBD"/>
</dbReference>
<proteinExistence type="predicted"/>
<feature type="compositionally biased region" description="Polar residues" evidence="1">
    <location>
        <begin position="214"/>
        <end position="226"/>
    </location>
</feature>
<dbReference type="Pfam" id="PF22936">
    <property type="entry name" value="Pol_BBD"/>
    <property type="match status" value="1"/>
</dbReference>
<dbReference type="PANTHER" id="PTHR34222:SF43">
    <property type="entry name" value="RETROTRANSPOSON GAG DOMAIN-CONTAINING PROTEIN"/>
    <property type="match status" value="1"/>
</dbReference>
<dbReference type="AlphaFoldDB" id="A0A151R169"/>
<dbReference type="OMA" id="MEPEHAD"/>
<evidence type="ECO:0000313" key="4">
    <source>
        <dbReference type="EMBL" id="KYP36195.1"/>
    </source>
</evidence>
<dbReference type="EMBL" id="KQ484252">
    <property type="protein sequence ID" value="KYP36195.1"/>
    <property type="molecule type" value="Genomic_DNA"/>
</dbReference>
<feature type="domain" description="Retrovirus-related Pol polyprotein from transposon TNT 1-94-like beta-barrel" evidence="3">
    <location>
        <begin position="304"/>
        <end position="371"/>
    </location>
</feature>
<evidence type="ECO:0000256" key="1">
    <source>
        <dbReference type="SAM" id="MobiDB-lite"/>
    </source>
</evidence>
<feature type="region of interest" description="Disordered" evidence="1">
    <location>
        <begin position="249"/>
        <end position="272"/>
    </location>
</feature>
<evidence type="ECO:0000259" key="3">
    <source>
        <dbReference type="Pfam" id="PF22936"/>
    </source>
</evidence>
<dbReference type="Gramene" id="C.cajan_42759.t">
    <property type="protein sequence ID" value="C.cajan_42759.t"/>
    <property type="gene ID" value="C.cajan_42759"/>
</dbReference>
<dbReference type="InterPro" id="IPR025724">
    <property type="entry name" value="GAG-pre-integrase_dom"/>
</dbReference>
<evidence type="ECO:0000259" key="2">
    <source>
        <dbReference type="Pfam" id="PF13976"/>
    </source>
</evidence>
<reference evidence="4" key="1">
    <citation type="journal article" date="2012" name="Nat. Biotechnol.">
        <title>Draft genome sequence of pigeonpea (Cajanus cajan), an orphan legume crop of resource-poor farmers.</title>
        <authorList>
            <person name="Varshney R.K."/>
            <person name="Chen W."/>
            <person name="Li Y."/>
            <person name="Bharti A.K."/>
            <person name="Saxena R.K."/>
            <person name="Schlueter J.A."/>
            <person name="Donoghue M.T."/>
            <person name="Azam S."/>
            <person name="Fan G."/>
            <person name="Whaley A.M."/>
            <person name="Farmer A.D."/>
            <person name="Sheridan J."/>
            <person name="Iwata A."/>
            <person name="Tuteja R."/>
            <person name="Penmetsa R.V."/>
            <person name="Wu W."/>
            <person name="Upadhyaya H.D."/>
            <person name="Yang S.P."/>
            <person name="Shah T."/>
            <person name="Saxena K.B."/>
            <person name="Michael T."/>
            <person name="McCombie W.R."/>
            <person name="Yang B."/>
            <person name="Zhang G."/>
            <person name="Yang H."/>
            <person name="Wang J."/>
            <person name="Spillane C."/>
            <person name="Cook D.R."/>
            <person name="May G.D."/>
            <person name="Xu X."/>
            <person name="Jackson S.A."/>
        </authorList>
    </citation>
    <scope>NUCLEOTIDE SEQUENCE [LARGE SCALE GENOMIC DNA]</scope>
</reference>
<protein>
    <submittedName>
        <fullName evidence="4">Copia protein</fullName>
    </submittedName>
</protein>
<keyword evidence="5" id="KW-1185">Reference proteome</keyword>
<dbReference type="Proteomes" id="UP000075243">
    <property type="component" value="Unassembled WGS sequence"/>
</dbReference>
<accession>A0A151R169</accession>
<feature type="domain" description="GAG-pre-integrase" evidence="2">
    <location>
        <begin position="404"/>
        <end position="454"/>
    </location>
</feature>
<sequence>MEMHIAEREKTSYLNNNVKPPAKTDEGYDKWYAENQKVKRWLLMSMSPKIMKRYIRLSTAHKIWSALSKAFYDGSDELQVFTLNQKAFTARQSGKSLSEYYGELTEIFCELDQRDKVSMKDPDDVETYQGSIQRLRVHIFLSGLDGIFEQIRGEILRKEPIPDLEECYALVRREALRHASLKMEPEHADSSAMVVRNRSTQNWQHRSKTDHAKTTSSDKSSYKCTHCNQNGHTKDRCFELVGYPEWWDHNRDSRKKNSNKNPTVATIESKSEDSAIERQSALVTATNFVGKALNISEHNLNSTWIIDSGATDHITFGSRQVSPLKPVCAANGNTTSIIGEGSLTLTNSLNLDSVLVVPDLNYNLLSVSKITTSLSCVVIFWPEFCVFKDIQTRQTIGCGIKRGKLYYLDLATKSINKLQQALIVDSFEEEKKKSEIWLWHRRLGHASFGYLKKFPSLFTH</sequence>
<gene>
    <name evidence="4" type="ORF">KK1_042706</name>
</gene>
<dbReference type="Pfam" id="PF14223">
    <property type="entry name" value="Retrotran_gag_2"/>
    <property type="match status" value="1"/>
</dbReference>
<evidence type="ECO:0000313" key="5">
    <source>
        <dbReference type="Proteomes" id="UP000075243"/>
    </source>
</evidence>
<dbReference type="Pfam" id="PF13976">
    <property type="entry name" value="gag_pre-integrs"/>
    <property type="match status" value="1"/>
</dbReference>
<organism evidence="4 5">
    <name type="scientific">Cajanus cajan</name>
    <name type="common">Pigeon pea</name>
    <name type="synonym">Cajanus indicus</name>
    <dbReference type="NCBI Taxonomy" id="3821"/>
    <lineage>
        <taxon>Eukaryota</taxon>
        <taxon>Viridiplantae</taxon>
        <taxon>Streptophyta</taxon>
        <taxon>Embryophyta</taxon>
        <taxon>Tracheophyta</taxon>
        <taxon>Spermatophyta</taxon>
        <taxon>Magnoliopsida</taxon>
        <taxon>eudicotyledons</taxon>
        <taxon>Gunneridae</taxon>
        <taxon>Pentapetalae</taxon>
        <taxon>rosids</taxon>
        <taxon>fabids</taxon>
        <taxon>Fabales</taxon>
        <taxon>Fabaceae</taxon>
        <taxon>Papilionoideae</taxon>
        <taxon>50 kb inversion clade</taxon>
        <taxon>NPAAA clade</taxon>
        <taxon>indigoferoid/millettioid clade</taxon>
        <taxon>Phaseoleae</taxon>
        <taxon>Cajanus</taxon>
    </lineage>
</organism>